<protein>
    <submittedName>
        <fullName evidence="4">Phosphate ABC transporter substrate-binding protein</fullName>
    </submittedName>
</protein>
<dbReference type="InterPro" id="IPR051200">
    <property type="entry name" value="Host-pathogen_enzymatic-act"/>
</dbReference>
<dbReference type="NCBIfam" id="TIGR02276">
    <property type="entry name" value="beta_rpt_yvtn"/>
    <property type="match status" value="3"/>
</dbReference>
<sequence>MRKATLATHGFFMASLLFAGAVFPVTASTTPLTDAVKQNFDGEIQNNTLAISPDEKLAVVARSGKPEVIVYDLTTGKVSAVLKHYNTPRNIVFAPDGKSFYVSDSSLGLIERVDATTFKTAEQYAAGPGAFGTVLSKDGRTLYINNQASNAVISMNTETKIANAVITGFSQPRQGVRLSPDGRVLYVTNFVSDKITLVDTATNKITGEIGGFNKIRAISVTADGKTLFAANSGNNTLSVVDTTTQKVTSTIPVGKQPYGAALSPDGKFVYSGNLGDNSVSVIDVPTRKVIATVTGFNEPRQAIVFTADNRYAWVLNKDLSLSRIDRETQRIVSTVKS</sequence>
<gene>
    <name evidence="4" type="ORF">EGK68_18130</name>
</gene>
<dbReference type="InterPro" id="IPR019405">
    <property type="entry name" value="Lactonase_7-beta_prop"/>
</dbReference>
<dbReference type="AlphaFoldDB" id="A0A3R9FU23"/>
<evidence type="ECO:0000256" key="2">
    <source>
        <dbReference type="SAM" id="SignalP"/>
    </source>
</evidence>
<organism evidence="4 5">
    <name type="scientific">Enterobacter cloacae</name>
    <dbReference type="NCBI Taxonomy" id="550"/>
    <lineage>
        <taxon>Bacteria</taxon>
        <taxon>Pseudomonadati</taxon>
        <taxon>Pseudomonadota</taxon>
        <taxon>Gammaproteobacteria</taxon>
        <taxon>Enterobacterales</taxon>
        <taxon>Enterobacteriaceae</taxon>
        <taxon>Enterobacter</taxon>
        <taxon>Enterobacter cloacae complex</taxon>
    </lineage>
</organism>
<dbReference type="Gene3D" id="2.130.10.10">
    <property type="entry name" value="YVTN repeat-like/Quinoprotein amine dehydrogenase"/>
    <property type="match status" value="2"/>
</dbReference>
<comment type="caution">
    <text evidence="4">The sequence shown here is derived from an EMBL/GenBank/DDBJ whole genome shotgun (WGS) entry which is preliminary data.</text>
</comment>
<feature type="domain" description="YNCE-like beta-propeller" evidence="3">
    <location>
        <begin position="225"/>
        <end position="312"/>
    </location>
</feature>
<dbReference type="InterPro" id="IPR011048">
    <property type="entry name" value="Haem_d1_sf"/>
</dbReference>
<dbReference type="SUPFAM" id="SSF51004">
    <property type="entry name" value="C-terminal (heme d1) domain of cytochrome cd1-nitrite reductase"/>
    <property type="match status" value="1"/>
</dbReference>
<dbReference type="Pfam" id="PF21783">
    <property type="entry name" value="YNCE"/>
    <property type="match status" value="1"/>
</dbReference>
<dbReference type="PANTHER" id="PTHR47197">
    <property type="entry name" value="PROTEIN NIRF"/>
    <property type="match status" value="1"/>
</dbReference>
<accession>A0A3R9FU23</accession>
<dbReference type="InterPro" id="IPR011964">
    <property type="entry name" value="YVTN_b-propeller_repeat"/>
</dbReference>
<feature type="signal peptide" evidence="2">
    <location>
        <begin position="1"/>
        <end position="19"/>
    </location>
</feature>
<keyword evidence="1 2" id="KW-0732">Signal</keyword>
<dbReference type="EMBL" id="RHWT01000028">
    <property type="protein sequence ID" value="RSB28945.1"/>
    <property type="molecule type" value="Genomic_DNA"/>
</dbReference>
<dbReference type="InterPro" id="IPR048433">
    <property type="entry name" value="YNCE-like_beta-prop"/>
</dbReference>
<dbReference type="Pfam" id="PF10282">
    <property type="entry name" value="Lactonase"/>
    <property type="match status" value="1"/>
</dbReference>
<evidence type="ECO:0000313" key="5">
    <source>
        <dbReference type="Proteomes" id="UP000275321"/>
    </source>
</evidence>
<reference evidence="4 5" key="1">
    <citation type="submission" date="2018-10" db="EMBL/GenBank/DDBJ databases">
        <title>Transmission dynamics of multidrug resistant bacteria on intensive care unit surfaces.</title>
        <authorList>
            <person name="D'Souza A.W."/>
            <person name="Potter R.F."/>
            <person name="Wallace M."/>
            <person name="Shupe A."/>
            <person name="Patel S."/>
            <person name="Sun S."/>
            <person name="Gul D."/>
            <person name="Kwon J.H."/>
            <person name="Andleeb S."/>
            <person name="Burnham C.-A.D."/>
            <person name="Dantas G."/>
        </authorList>
    </citation>
    <scope>NUCLEOTIDE SEQUENCE [LARGE SCALE GENOMIC DNA]</scope>
    <source>
        <strain evidence="4 5">EC_073</strain>
    </source>
</reference>
<dbReference type="InterPro" id="IPR015943">
    <property type="entry name" value="WD40/YVTN_repeat-like_dom_sf"/>
</dbReference>
<evidence type="ECO:0000256" key="1">
    <source>
        <dbReference type="ARBA" id="ARBA00022729"/>
    </source>
</evidence>
<name>A0A3R9FU23_ENTCL</name>
<dbReference type="Proteomes" id="UP000275321">
    <property type="component" value="Unassembled WGS sequence"/>
</dbReference>
<proteinExistence type="predicted"/>
<feature type="chain" id="PRO_5018683939" evidence="2">
    <location>
        <begin position="20"/>
        <end position="337"/>
    </location>
</feature>
<dbReference type="RefSeq" id="WP_047023313.1">
    <property type="nucleotide sequence ID" value="NZ_CABGZE010000005.1"/>
</dbReference>
<dbReference type="PANTHER" id="PTHR47197:SF3">
    <property type="entry name" value="DIHYDRO-HEME D1 DEHYDROGENASE"/>
    <property type="match status" value="1"/>
</dbReference>
<evidence type="ECO:0000313" key="4">
    <source>
        <dbReference type="EMBL" id="RSB28945.1"/>
    </source>
</evidence>
<evidence type="ECO:0000259" key="3">
    <source>
        <dbReference type="Pfam" id="PF21783"/>
    </source>
</evidence>